<evidence type="ECO:0000256" key="2">
    <source>
        <dbReference type="SAM" id="Phobius"/>
    </source>
</evidence>
<feature type="region of interest" description="Disordered" evidence="1">
    <location>
        <begin position="292"/>
        <end position="313"/>
    </location>
</feature>
<keyword evidence="2" id="KW-0472">Membrane</keyword>
<gene>
    <name evidence="3" type="ORF">MEDL_51281</name>
</gene>
<keyword evidence="2" id="KW-0812">Transmembrane</keyword>
<feature type="region of interest" description="Disordered" evidence="1">
    <location>
        <begin position="231"/>
        <end position="257"/>
    </location>
</feature>
<accession>A0A8S3U9J9</accession>
<reference evidence="3" key="1">
    <citation type="submission" date="2021-03" db="EMBL/GenBank/DDBJ databases">
        <authorList>
            <person name="Bekaert M."/>
        </authorList>
    </citation>
    <scope>NUCLEOTIDE SEQUENCE</scope>
</reference>
<evidence type="ECO:0000313" key="3">
    <source>
        <dbReference type="EMBL" id="CAG2238889.1"/>
    </source>
</evidence>
<dbReference type="AlphaFoldDB" id="A0A8S3U9J9"/>
<keyword evidence="4" id="KW-1185">Reference proteome</keyword>
<feature type="region of interest" description="Disordered" evidence="1">
    <location>
        <begin position="482"/>
        <end position="502"/>
    </location>
</feature>
<keyword evidence="2" id="KW-1133">Transmembrane helix</keyword>
<proteinExistence type="predicted"/>
<feature type="transmembrane region" description="Helical" evidence="2">
    <location>
        <begin position="12"/>
        <end position="33"/>
    </location>
</feature>
<dbReference type="OrthoDB" id="6111886at2759"/>
<organism evidence="3 4">
    <name type="scientific">Mytilus edulis</name>
    <name type="common">Blue mussel</name>
    <dbReference type="NCBI Taxonomy" id="6550"/>
    <lineage>
        <taxon>Eukaryota</taxon>
        <taxon>Metazoa</taxon>
        <taxon>Spiralia</taxon>
        <taxon>Lophotrochozoa</taxon>
        <taxon>Mollusca</taxon>
        <taxon>Bivalvia</taxon>
        <taxon>Autobranchia</taxon>
        <taxon>Pteriomorphia</taxon>
        <taxon>Mytilida</taxon>
        <taxon>Mytiloidea</taxon>
        <taxon>Mytilidae</taxon>
        <taxon>Mytilinae</taxon>
        <taxon>Mytilus</taxon>
    </lineage>
</organism>
<feature type="transmembrane region" description="Helical" evidence="2">
    <location>
        <begin position="188"/>
        <end position="208"/>
    </location>
</feature>
<comment type="caution">
    <text evidence="3">The sequence shown here is derived from an EMBL/GenBank/DDBJ whole genome shotgun (WGS) entry which is preliminary data.</text>
</comment>
<dbReference type="EMBL" id="CAJPWZ010002496">
    <property type="protein sequence ID" value="CAG2238889.1"/>
    <property type="molecule type" value="Genomic_DNA"/>
</dbReference>
<name>A0A8S3U9J9_MYTED</name>
<evidence type="ECO:0000256" key="1">
    <source>
        <dbReference type="SAM" id="MobiDB-lite"/>
    </source>
</evidence>
<feature type="compositionally biased region" description="Low complexity" evidence="1">
    <location>
        <begin position="485"/>
        <end position="494"/>
    </location>
</feature>
<feature type="compositionally biased region" description="Low complexity" evidence="1">
    <location>
        <begin position="246"/>
        <end position="255"/>
    </location>
</feature>
<dbReference type="Proteomes" id="UP000683360">
    <property type="component" value="Unassembled WGS sequence"/>
</dbReference>
<sequence length="645" mass="73250">MVILDYFTTTSVYSIVIIFLWIISLSSADYNLVNGETGKYRWFDTAAQIHRVCCYCPIEAVSSDRFNDAFQVGEDESHDSCNATEDEVKRTGKWPFCICEHKMGLKPEFIGCVLPNISRVEWTCDNVFTSLNVSVYTTCKPRCTKDSMVLVNPVALSYRCGENKTWDNQPKSVYCGDKDKNEGDTENWKYMVIVIVPSSIIIAVILIVTCKKRLWHHCYLQVKREICSASSSEDSSSSKMEMLPVSDSSTLSDSSCGNTNDNMTSVTQLSESGVQSDTCSISMDTINETKSEIDEDEELTSSHDPLIDEENHPSVNRSKEDLIKEEIVPLLKNVYESKPAHPLLVKVSGLRESYREDEIYYSVIRGSEIIIVSKIVETDSDFIIDRDYDEHKLNYYKIRSASKNNEGVYNWELKDNSKQGKQTGSFNITICDKERPEPVGENAESLQYNSLDTDSMLTVEENVVEVDGPGSPSLLDKAECVQDRNSPNPSNNSNGANITSSEKCDNMPQKKIDFVEECKHCNLTLTEALNHHGSSNYLCNICHMLDPTTTSESHCWIGFVKFYGLMEGFRIKSIEYHKKGNPENGHMQHILQELLPPRDFRVGHLVYYFSQKHSLREDVLHEIKKFHNNCKFCDICYKTAHSQSN</sequence>
<evidence type="ECO:0000313" key="4">
    <source>
        <dbReference type="Proteomes" id="UP000683360"/>
    </source>
</evidence>
<protein>
    <submittedName>
        <fullName evidence="3">Uncharacterized protein</fullName>
    </submittedName>
</protein>